<dbReference type="NCBIfam" id="TIGR02165">
    <property type="entry name" value="cas5_6_GSU0054"/>
    <property type="match status" value="1"/>
</dbReference>
<gene>
    <name evidence="2" type="primary">cas5u6u</name>
    <name evidence="2" type="ORF">G4L39_03905</name>
</gene>
<dbReference type="Proteomes" id="UP000477311">
    <property type="component" value="Unassembled WGS sequence"/>
</dbReference>
<dbReference type="AlphaFoldDB" id="A0A6M1RSX4"/>
<organism evidence="2 3">
    <name type="scientific">Limisphaera ngatamarikiensis</name>
    <dbReference type="NCBI Taxonomy" id="1324935"/>
    <lineage>
        <taxon>Bacteria</taxon>
        <taxon>Pseudomonadati</taxon>
        <taxon>Verrucomicrobiota</taxon>
        <taxon>Verrucomicrobiia</taxon>
        <taxon>Limisphaerales</taxon>
        <taxon>Limisphaeraceae</taxon>
        <taxon>Limisphaera</taxon>
    </lineage>
</organism>
<feature type="compositionally biased region" description="Basic residues" evidence="1">
    <location>
        <begin position="200"/>
        <end position="210"/>
    </location>
</feature>
<keyword evidence="3" id="KW-1185">Reference proteome</keyword>
<accession>A0A6M1RSX4</accession>
<comment type="caution">
    <text evidence="2">The sequence shown here is derived from an EMBL/GenBank/DDBJ whole genome shotgun (WGS) entry which is preliminary data.</text>
</comment>
<sequence length="520" mass="58296">MFVIELRFPAGRYHATPWGSHVNEGVVEWPPSPWRLLRALVATWHLKAKDEIPEAPIRSLVEKLASQPPSFHLPPATGAHTRHYMQVIEGRKLKPVKIFDTFLHLAGPLRVGWDLSLTPEEQEVLHILCRRLAYFGRAESLVEATLIPTGDDFLPNARPLSDTEPVPVGTELVRLLTPLSPAEFAQWRAQHDAQASGKTTRARKRTRRQRHEAPKLPDSLFEALHADTTDLQSAGWLLPPGSRFLNYIRPAQGVARTPVRASRSLTKRHTVARFALSSAVPPRILDAVSVAERLHQALLSRFKNQDPPSLISGRDPEGNPLRGHKHLYIFSEPNGPRDAITHVTLYARDGFDPESRRAIESVTRLWGHGGHDLQLVFLGFGDEQTFADCRLFGPANVWRSLTPFVATRHPKTHRNGQPKLDVDGLWIGSPEHDLRRLLLEAGLPRPSQITPLRTITVSSRILRPIQFQTRRYHGQGRRATRTVPVAFQIVFPEPVRGPLALGYAAHFGLGLFVPAPEQAL</sequence>
<name>A0A6M1RSX4_9BACT</name>
<evidence type="ECO:0000313" key="3">
    <source>
        <dbReference type="Proteomes" id="UP000477311"/>
    </source>
</evidence>
<dbReference type="RefSeq" id="WP_165106076.1">
    <property type="nucleotide sequence ID" value="NZ_JAAKYA010000023.1"/>
</dbReference>
<evidence type="ECO:0000313" key="2">
    <source>
        <dbReference type="EMBL" id="NGO38544.1"/>
    </source>
</evidence>
<protein>
    <submittedName>
        <fullName evidence="2">Type I-U CRISPR-associated protein Cas5/Cas6</fullName>
    </submittedName>
</protein>
<proteinExistence type="predicted"/>
<reference evidence="2 3" key="1">
    <citation type="submission" date="2020-02" db="EMBL/GenBank/DDBJ databases">
        <title>Draft genome sequence of Limisphaera ngatamarikiensis NGM72.4T, a thermophilic Verrucomicrobia grouped in subdivision 3.</title>
        <authorList>
            <person name="Carere C.R."/>
            <person name="Steen J."/>
            <person name="Hugenholtz P."/>
            <person name="Stott M.B."/>
        </authorList>
    </citation>
    <scope>NUCLEOTIDE SEQUENCE [LARGE SCALE GENOMIC DNA]</scope>
    <source>
        <strain evidence="2 3">NGM72.4</strain>
    </source>
</reference>
<feature type="region of interest" description="Disordered" evidence="1">
    <location>
        <begin position="189"/>
        <end position="213"/>
    </location>
</feature>
<dbReference type="EMBL" id="JAAKYA010000023">
    <property type="protein sequence ID" value="NGO38544.1"/>
    <property type="molecule type" value="Genomic_DNA"/>
</dbReference>
<dbReference type="InterPro" id="IPR019089">
    <property type="entry name" value="Cas_GSU0054"/>
</dbReference>
<evidence type="ECO:0000256" key="1">
    <source>
        <dbReference type="SAM" id="MobiDB-lite"/>
    </source>
</evidence>